<evidence type="ECO:0000313" key="6">
    <source>
        <dbReference type="Proteomes" id="UP001596013"/>
    </source>
</evidence>
<dbReference type="PRINTS" id="PR00778">
    <property type="entry name" value="HTHARSR"/>
</dbReference>
<comment type="caution">
    <text evidence="5">The sequence shown here is derived from an EMBL/GenBank/DDBJ whole genome shotgun (WGS) entry which is preliminary data.</text>
</comment>
<evidence type="ECO:0000256" key="3">
    <source>
        <dbReference type="ARBA" id="ARBA00023163"/>
    </source>
</evidence>
<keyword evidence="2" id="KW-0238">DNA-binding</keyword>
<gene>
    <name evidence="5" type="ORF">ACFPME_00285</name>
</gene>
<protein>
    <submittedName>
        <fullName evidence="5">ArsR/SmtB family transcription factor</fullName>
    </submittedName>
</protein>
<dbReference type="InterPro" id="IPR011991">
    <property type="entry name" value="ArsR-like_HTH"/>
</dbReference>
<dbReference type="RefSeq" id="WP_377300861.1">
    <property type="nucleotide sequence ID" value="NZ_JBHSMK010000002.1"/>
</dbReference>
<name>A0ABW0JG13_9GAMM</name>
<sequence length="120" mass="12898">MSPTSLPNISAMHARADEAAGLLKALGNPQRLRVLCLLVEGERSVGQIHKALPDLSQSALSQHLARLRDEGLVRTRREAQSIHYALEPGPAQAVIETLHGVYCAPARRGSSSSRRSGDPT</sequence>
<dbReference type="InterPro" id="IPR001845">
    <property type="entry name" value="HTH_ArsR_DNA-bd_dom"/>
</dbReference>
<evidence type="ECO:0000259" key="4">
    <source>
        <dbReference type="PROSITE" id="PS50987"/>
    </source>
</evidence>
<dbReference type="PROSITE" id="PS50987">
    <property type="entry name" value="HTH_ARSR_2"/>
    <property type="match status" value="1"/>
</dbReference>
<dbReference type="SMART" id="SM00418">
    <property type="entry name" value="HTH_ARSR"/>
    <property type="match status" value="1"/>
</dbReference>
<evidence type="ECO:0000256" key="2">
    <source>
        <dbReference type="ARBA" id="ARBA00023125"/>
    </source>
</evidence>
<keyword evidence="3" id="KW-0804">Transcription</keyword>
<keyword evidence="6" id="KW-1185">Reference proteome</keyword>
<evidence type="ECO:0000313" key="5">
    <source>
        <dbReference type="EMBL" id="MFC5434984.1"/>
    </source>
</evidence>
<dbReference type="EMBL" id="JBHSMK010000002">
    <property type="protein sequence ID" value="MFC5434984.1"/>
    <property type="molecule type" value="Genomic_DNA"/>
</dbReference>
<dbReference type="InterPro" id="IPR036388">
    <property type="entry name" value="WH-like_DNA-bd_sf"/>
</dbReference>
<dbReference type="CDD" id="cd00090">
    <property type="entry name" value="HTH_ARSR"/>
    <property type="match status" value="1"/>
</dbReference>
<dbReference type="Gene3D" id="1.10.10.10">
    <property type="entry name" value="Winged helix-like DNA-binding domain superfamily/Winged helix DNA-binding domain"/>
    <property type="match status" value="1"/>
</dbReference>
<reference evidence="6" key="1">
    <citation type="journal article" date="2019" name="Int. J. Syst. Evol. Microbiol.">
        <title>The Global Catalogue of Microorganisms (GCM) 10K type strain sequencing project: providing services to taxonomists for standard genome sequencing and annotation.</title>
        <authorList>
            <consortium name="The Broad Institute Genomics Platform"/>
            <consortium name="The Broad Institute Genome Sequencing Center for Infectious Disease"/>
            <person name="Wu L."/>
            <person name="Ma J."/>
        </authorList>
    </citation>
    <scope>NUCLEOTIDE SEQUENCE [LARGE SCALE GENOMIC DNA]</scope>
    <source>
        <strain evidence="6">JCM 17130</strain>
    </source>
</reference>
<feature type="domain" description="HTH arsR-type" evidence="4">
    <location>
        <begin position="11"/>
        <end position="106"/>
    </location>
</feature>
<organism evidence="5 6">
    <name type="scientific">Rhodanobacter umsongensis</name>
    <dbReference type="NCBI Taxonomy" id="633153"/>
    <lineage>
        <taxon>Bacteria</taxon>
        <taxon>Pseudomonadati</taxon>
        <taxon>Pseudomonadota</taxon>
        <taxon>Gammaproteobacteria</taxon>
        <taxon>Lysobacterales</taxon>
        <taxon>Rhodanobacteraceae</taxon>
        <taxon>Rhodanobacter</taxon>
    </lineage>
</organism>
<proteinExistence type="predicted"/>
<accession>A0ABW0JG13</accession>
<dbReference type="Pfam" id="PF01022">
    <property type="entry name" value="HTH_5"/>
    <property type="match status" value="1"/>
</dbReference>
<keyword evidence="1" id="KW-0805">Transcription regulation</keyword>
<dbReference type="PANTHER" id="PTHR43132">
    <property type="entry name" value="ARSENICAL RESISTANCE OPERON REPRESSOR ARSR-RELATED"/>
    <property type="match status" value="1"/>
</dbReference>
<dbReference type="NCBIfam" id="NF033788">
    <property type="entry name" value="HTH_metalloreg"/>
    <property type="match status" value="1"/>
</dbReference>
<dbReference type="PANTHER" id="PTHR43132:SF2">
    <property type="entry name" value="ARSENICAL RESISTANCE OPERON REPRESSOR ARSR-RELATED"/>
    <property type="match status" value="1"/>
</dbReference>
<dbReference type="InterPro" id="IPR051011">
    <property type="entry name" value="Metal_resp_trans_reg"/>
</dbReference>
<evidence type="ECO:0000256" key="1">
    <source>
        <dbReference type="ARBA" id="ARBA00023015"/>
    </source>
</evidence>
<dbReference type="SUPFAM" id="SSF46785">
    <property type="entry name" value="Winged helix' DNA-binding domain"/>
    <property type="match status" value="1"/>
</dbReference>
<dbReference type="InterPro" id="IPR036390">
    <property type="entry name" value="WH_DNA-bd_sf"/>
</dbReference>
<dbReference type="Proteomes" id="UP001596013">
    <property type="component" value="Unassembled WGS sequence"/>
</dbReference>